<evidence type="ECO:0000256" key="1">
    <source>
        <dbReference type="SAM" id="MobiDB-lite"/>
    </source>
</evidence>
<organism evidence="2 3">
    <name type="scientific">Lojkania enalia</name>
    <dbReference type="NCBI Taxonomy" id="147567"/>
    <lineage>
        <taxon>Eukaryota</taxon>
        <taxon>Fungi</taxon>
        <taxon>Dikarya</taxon>
        <taxon>Ascomycota</taxon>
        <taxon>Pezizomycotina</taxon>
        <taxon>Dothideomycetes</taxon>
        <taxon>Pleosporomycetidae</taxon>
        <taxon>Pleosporales</taxon>
        <taxon>Pleosporales incertae sedis</taxon>
        <taxon>Lojkania</taxon>
    </lineage>
</organism>
<protein>
    <submittedName>
        <fullName evidence="2">Uncharacterized protein</fullName>
    </submittedName>
</protein>
<reference evidence="3" key="1">
    <citation type="journal article" date="2020" name="Stud. Mycol.">
        <title>101 Dothideomycetes genomes: A test case for predicting lifestyles and emergence of pathogens.</title>
        <authorList>
            <person name="Haridas S."/>
            <person name="Albert R."/>
            <person name="Binder M."/>
            <person name="Bloem J."/>
            <person name="LaButti K."/>
            <person name="Salamov A."/>
            <person name="Andreopoulos B."/>
            <person name="Baker S."/>
            <person name="Barry K."/>
            <person name="Bills G."/>
            <person name="Bluhm B."/>
            <person name="Cannon C."/>
            <person name="Castanera R."/>
            <person name="Culley D."/>
            <person name="Daum C."/>
            <person name="Ezra D."/>
            <person name="Gonzalez J."/>
            <person name="Henrissat B."/>
            <person name="Kuo A."/>
            <person name="Liang C."/>
            <person name="Lipzen A."/>
            <person name="Lutzoni F."/>
            <person name="Magnuson J."/>
            <person name="Mondo S."/>
            <person name="Nolan M."/>
            <person name="Ohm R."/>
            <person name="Pangilinan J."/>
            <person name="Park H.-J."/>
            <person name="Ramirez L."/>
            <person name="Alfaro M."/>
            <person name="Sun H."/>
            <person name="Tritt A."/>
            <person name="Yoshinaga Y."/>
            <person name="Zwiers L.-H."/>
            <person name="Turgeon B."/>
            <person name="Goodwin S."/>
            <person name="Spatafora J."/>
            <person name="Crous P."/>
            <person name="Grigoriev I."/>
        </authorList>
    </citation>
    <scope>NUCLEOTIDE SEQUENCE [LARGE SCALE GENOMIC DNA]</scope>
    <source>
        <strain evidence="3">CBS 304.66</strain>
    </source>
</reference>
<evidence type="ECO:0000313" key="3">
    <source>
        <dbReference type="Proteomes" id="UP000800093"/>
    </source>
</evidence>
<feature type="compositionally biased region" description="Basic and acidic residues" evidence="1">
    <location>
        <begin position="19"/>
        <end position="30"/>
    </location>
</feature>
<proteinExistence type="predicted"/>
<accession>A0A9P4K960</accession>
<dbReference type="EMBL" id="ML986611">
    <property type="protein sequence ID" value="KAF2265029.1"/>
    <property type="molecule type" value="Genomic_DNA"/>
</dbReference>
<feature type="region of interest" description="Disordered" evidence="1">
    <location>
        <begin position="1"/>
        <end position="35"/>
    </location>
</feature>
<comment type="caution">
    <text evidence="2">The sequence shown here is derived from an EMBL/GenBank/DDBJ whole genome shotgun (WGS) entry which is preliminary data.</text>
</comment>
<dbReference type="AlphaFoldDB" id="A0A9P4K960"/>
<name>A0A9P4K960_9PLEO</name>
<gene>
    <name evidence="2" type="ORF">CC78DRAFT_579709</name>
</gene>
<evidence type="ECO:0000313" key="2">
    <source>
        <dbReference type="EMBL" id="KAF2265029.1"/>
    </source>
</evidence>
<sequence length="127" mass="14748">MRQLGGFSMESEDGFLGKGDVKKSREKGEEADVQTALADGNGVLERFEERQRHELDVMDGSTLLSFQNERECHFLGNEGYKRAGEMGVQEDIVVTRKLRFPTKEPVVDRLMWQLWNPYEQYREVRFG</sequence>
<keyword evidence="3" id="KW-1185">Reference proteome</keyword>
<dbReference type="Proteomes" id="UP000800093">
    <property type="component" value="Unassembled WGS sequence"/>
</dbReference>